<dbReference type="EMBL" id="CAJPWZ010001866">
    <property type="protein sequence ID" value="CAG2226044.1"/>
    <property type="molecule type" value="Genomic_DNA"/>
</dbReference>
<dbReference type="AlphaFoldDB" id="A0A8S3SYM6"/>
<comment type="caution">
    <text evidence="3">The sequence shown here is derived from an EMBL/GenBank/DDBJ whole genome shotgun (WGS) entry which is preliminary data.</text>
</comment>
<dbReference type="OrthoDB" id="10540290at2759"/>
<sequence>MAEGHDAEKLRDIIESLRCGKQKKLDSNESDDDFQESFEELDQENGGTANPKLDTAHVNSEMEITTSTTRNKDDTVSETGSSSAVVAYMSIIATIGAVVIISIAAWRNKDFLLKKLKKQKIRFPGYNEVQTMSPEKTKARKLLQGRAKISTMTLTRNT</sequence>
<keyword evidence="2" id="KW-0472">Membrane</keyword>
<proteinExistence type="predicted"/>
<protein>
    <submittedName>
        <fullName evidence="3">ELL</fullName>
    </submittedName>
</protein>
<reference evidence="3" key="1">
    <citation type="submission" date="2021-03" db="EMBL/GenBank/DDBJ databases">
        <authorList>
            <person name="Bekaert M."/>
        </authorList>
    </citation>
    <scope>NUCLEOTIDE SEQUENCE</scope>
</reference>
<evidence type="ECO:0000256" key="2">
    <source>
        <dbReference type="SAM" id="Phobius"/>
    </source>
</evidence>
<keyword evidence="4" id="KW-1185">Reference proteome</keyword>
<accession>A0A8S3SYM6</accession>
<feature type="region of interest" description="Disordered" evidence="1">
    <location>
        <begin position="21"/>
        <end position="78"/>
    </location>
</feature>
<evidence type="ECO:0000256" key="1">
    <source>
        <dbReference type="SAM" id="MobiDB-lite"/>
    </source>
</evidence>
<organism evidence="3 4">
    <name type="scientific">Mytilus edulis</name>
    <name type="common">Blue mussel</name>
    <dbReference type="NCBI Taxonomy" id="6550"/>
    <lineage>
        <taxon>Eukaryota</taxon>
        <taxon>Metazoa</taxon>
        <taxon>Spiralia</taxon>
        <taxon>Lophotrochozoa</taxon>
        <taxon>Mollusca</taxon>
        <taxon>Bivalvia</taxon>
        <taxon>Autobranchia</taxon>
        <taxon>Pteriomorphia</taxon>
        <taxon>Mytilida</taxon>
        <taxon>Mytiloidea</taxon>
        <taxon>Mytilidae</taxon>
        <taxon>Mytilinae</taxon>
        <taxon>Mytilus</taxon>
    </lineage>
</organism>
<evidence type="ECO:0000313" key="3">
    <source>
        <dbReference type="EMBL" id="CAG2226044.1"/>
    </source>
</evidence>
<evidence type="ECO:0000313" key="4">
    <source>
        <dbReference type="Proteomes" id="UP000683360"/>
    </source>
</evidence>
<keyword evidence="2" id="KW-0812">Transmembrane</keyword>
<feature type="transmembrane region" description="Helical" evidence="2">
    <location>
        <begin position="85"/>
        <end position="106"/>
    </location>
</feature>
<keyword evidence="2" id="KW-1133">Transmembrane helix</keyword>
<gene>
    <name evidence="3" type="ORF">MEDL_39127</name>
</gene>
<feature type="compositionally biased region" description="Acidic residues" evidence="1">
    <location>
        <begin position="28"/>
        <end position="43"/>
    </location>
</feature>
<name>A0A8S3SYM6_MYTED</name>
<dbReference type="Proteomes" id="UP000683360">
    <property type="component" value="Unassembled WGS sequence"/>
</dbReference>